<dbReference type="PANTHER" id="PTHR11129">
    <property type="entry name" value="PROTEIN FARNESYLTRANSFERASE ALPHA SUBUNIT/RAB GERANYLGERANYL TRANSFERASE ALPHA SUBUNIT"/>
    <property type="match status" value="1"/>
</dbReference>
<evidence type="ECO:0000256" key="2">
    <source>
        <dbReference type="ARBA" id="ARBA00012656"/>
    </source>
</evidence>
<evidence type="ECO:0000256" key="3">
    <source>
        <dbReference type="ARBA" id="ARBA00014772"/>
    </source>
</evidence>
<dbReference type="EnsemblMetazoa" id="CJA42810a.1">
    <property type="protein sequence ID" value="CJA42810a.1"/>
    <property type="gene ID" value="WBGene00218658"/>
</dbReference>
<dbReference type="PANTHER" id="PTHR11129:SF2">
    <property type="entry name" value="GERANYLGERANYL TRANSFERASE TYPE-2 SUBUNIT ALPHA"/>
    <property type="match status" value="1"/>
</dbReference>
<feature type="region of interest" description="Disordered" evidence="10">
    <location>
        <begin position="1"/>
        <end position="23"/>
    </location>
</feature>
<keyword evidence="5 9" id="KW-0808">Transferase</keyword>
<comment type="function">
    <text evidence="9">Catalyzes the transfer of a geranyl-geranyl moiety from geranyl-geranyl pyrophosphate to cysteines occuring in specific C-terminal amino acid sequences.</text>
</comment>
<evidence type="ECO:0000256" key="7">
    <source>
        <dbReference type="ARBA" id="ARBA00031267"/>
    </source>
</evidence>
<accession>A0A8R1IVU3</accession>
<comment type="catalytic activity">
    <reaction evidence="8 9">
        <text>geranylgeranyl diphosphate + L-cysteinyl-[protein] = S-geranylgeranyl-L-cysteinyl-[protein] + diphosphate</text>
        <dbReference type="Rhea" id="RHEA:21240"/>
        <dbReference type="Rhea" id="RHEA-COMP:10131"/>
        <dbReference type="Rhea" id="RHEA-COMP:11537"/>
        <dbReference type="ChEBI" id="CHEBI:29950"/>
        <dbReference type="ChEBI" id="CHEBI:33019"/>
        <dbReference type="ChEBI" id="CHEBI:57533"/>
        <dbReference type="ChEBI" id="CHEBI:86021"/>
        <dbReference type="EC" id="2.5.1.60"/>
    </reaction>
</comment>
<organism evidence="11 12">
    <name type="scientific">Caenorhabditis japonica</name>
    <dbReference type="NCBI Taxonomy" id="281687"/>
    <lineage>
        <taxon>Eukaryota</taxon>
        <taxon>Metazoa</taxon>
        <taxon>Ecdysozoa</taxon>
        <taxon>Nematoda</taxon>
        <taxon>Chromadorea</taxon>
        <taxon>Rhabditida</taxon>
        <taxon>Rhabditina</taxon>
        <taxon>Rhabditomorpha</taxon>
        <taxon>Rhabditoidea</taxon>
        <taxon>Rhabditidae</taxon>
        <taxon>Peloderinae</taxon>
        <taxon>Caenorhabditis</taxon>
    </lineage>
</organism>
<evidence type="ECO:0000313" key="12">
    <source>
        <dbReference type="Proteomes" id="UP000005237"/>
    </source>
</evidence>
<reference evidence="12" key="1">
    <citation type="submission" date="2010-08" db="EMBL/GenBank/DDBJ databases">
        <authorList>
            <consortium name="Caenorhabditis japonica Sequencing Consortium"/>
            <person name="Wilson R.K."/>
        </authorList>
    </citation>
    <scope>NUCLEOTIDE SEQUENCE [LARGE SCALE GENOMIC DNA]</scope>
    <source>
        <strain evidence="12">DF5081</strain>
    </source>
</reference>
<keyword evidence="4 9" id="KW-0637">Prenyltransferase</keyword>
<evidence type="ECO:0000256" key="6">
    <source>
        <dbReference type="ARBA" id="ARBA00022737"/>
    </source>
</evidence>
<proteinExistence type="inferred from homology"/>
<dbReference type="GO" id="GO:0097354">
    <property type="term" value="P:prenylation"/>
    <property type="evidence" value="ECO:0007669"/>
    <property type="project" value="UniProtKB-UniRule"/>
</dbReference>
<keyword evidence="6" id="KW-0677">Repeat</keyword>
<evidence type="ECO:0000256" key="10">
    <source>
        <dbReference type="SAM" id="MobiDB-lite"/>
    </source>
</evidence>
<name>A0A8R1IVU3_CAEJA</name>
<dbReference type="PROSITE" id="PS51147">
    <property type="entry name" value="PFTA"/>
    <property type="match status" value="5"/>
</dbReference>
<evidence type="ECO:0000256" key="9">
    <source>
        <dbReference type="RuleBase" id="RU367120"/>
    </source>
</evidence>
<dbReference type="AlphaFoldDB" id="A0A8R1IVU3"/>
<evidence type="ECO:0000256" key="1">
    <source>
        <dbReference type="ARBA" id="ARBA00006734"/>
    </source>
</evidence>
<dbReference type="GO" id="GO:0005968">
    <property type="term" value="C:Rab-protein geranylgeranyltransferase complex"/>
    <property type="evidence" value="ECO:0007669"/>
    <property type="project" value="TreeGrafter"/>
</dbReference>
<evidence type="ECO:0000313" key="11">
    <source>
        <dbReference type="EnsemblMetazoa" id="CJA42810a.1"/>
    </source>
</evidence>
<reference evidence="11" key="2">
    <citation type="submission" date="2022-06" db="UniProtKB">
        <authorList>
            <consortium name="EnsemblMetazoa"/>
        </authorList>
    </citation>
    <scope>IDENTIFICATION</scope>
    <source>
        <strain evidence="11">DF5081</strain>
    </source>
</reference>
<evidence type="ECO:0000256" key="8">
    <source>
        <dbReference type="ARBA" id="ARBA00047658"/>
    </source>
</evidence>
<dbReference type="InterPro" id="IPR002088">
    <property type="entry name" value="Prenyl_trans_a"/>
</dbReference>
<dbReference type="Gene3D" id="2.60.40.1130">
    <property type="entry name" value="Rab geranylgeranyltransferase alpha-subunit, insert domain"/>
    <property type="match status" value="1"/>
</dbReference>
<dbReference type="FunFam" id="1.25.40.120:FF:000035">
    <property type="entry name" value="Geranylgeranyl transferase type-2 subunit alpha"/>
    <property type="match status" value="1"/>
</dbReference>
<dbReference type="Proteomes" id="UP000005237">
    <property type="component" value="Unassembled WGS sequence"/>
</dbReference>
<dbReference type="Gene3D" id="1.25.40.120">
    <property type="entry name" value="Protein prenylyltransferase"/>
    <property type="match status" value="1"/>
</dbReference>
<keyword evidence="12" id="KW-1185">Reference proteome</keyword>
<dbReference type="GO" id="GO:0004663">
    <property type="term" value="F:Rab geranylgeranyltransferase activity"/>
    <property type="evidence" value="ECO:0007669"/>
    <property type="project" value="UniProtKB-UniRule"/>
</dbReference>
<sequence>MHFVKKVPTSEQEKAAKRKEHEKRAQQFLRVRDRIVAKRDKGEYDEEILSLTQQILEKNADIYTFWNIRRTAIEQRIEANRNYLLELDVLDEEKAKSAQKVENLLAGELFLSYECIKSNPKSYSAWYQRAWVLQRQANPDYVKELALCEKALQMDCRNFHCWDHRRTVSRMAKRTEEQELEFSNRLIEENFSNYSAWHYRSIALTKIHCDEKSVKLDDSILAAELQKVKNAFYMDADDQSAWTYTRWLLENGSGKEFLRPESCTPIQLISASFHGTNTTLVFTRAVTVPYILTLVDTDDETSWRGFSSTSPSPTSARVWQYVSDTPLQIANPLETPEKSENFAWMSLTDTPYVNVAKLKMIFDVEEPKEPAFIQELLEDCRQLIELEPKNKWPLYMRSLVLMEYRPIRSHSEIVDNLKLLAESLDTKRVELYKSLISRQKLNFSIREQFARLLSHESDELVVRYSELTSLEGVEFLAGLVGSADFSGN</sequence>
<evidence type="ECO:0000256" key="5">
    <source>
        <dbReference type="ARBA" id="ARBA00022679"/>
    </source>
</evidence>
<protein>
    <recommendedName>
        <fullName evidence="3 9">Geranylgeranyl transferase type-2 subunit alpha</fullName>
        <ecNumber evidence="2 9">2.5.1.60</ecNumber>
    </recommendedName>
    <alternativeName>
        <fullName evidence="7 9">Geranylgeranyl transferase type II subunit alpha</fullName>
    </alternativeName>
</protein>
<dbReference type="EC" id="2.5.1.60" evidence="2 9"/>
<dbReference type="SUPFAM" id="SSF48439">
    <property type="entry name" value="Protein prenylyltransferase"/>
    <property type="match status" value="1"/>
</dbReference>
<dbReference type="Pfam" id="PF01239">
    <property type="entry name" value="PPTA"/>
    <property type="match status" value="4"/>
</dbReference>
<comment type="similarity">
    <text evidence="1 9">Belongs to the protein prenyltransferase subunit alpha family.</text>
</comment>
<evidence type="ECO:0000256" key="4">
    <source>
        <dbReference type="ARBA" id="ARBA00022602"/>
    </source>
</evidence>